<evidence type="ECO:0000259" key="2">
    <source>
        <dbReference type="Pfam" id="PF19572"/>
    </source>
</evidence>
<feature type="domain" description="Type IX secretion system protein PorV" evidence="2">
    <location>
        <begin position="17"/>
        <end position="254"/>
    </location>
</feature>
<dbReference type="Gene3D" id="2.40.160.60">
    <property type="entry name" value="Outer membrane protein transport protein (OMPP1/FadL/TodX)"/>
    <property type="match status" value="1"/>
</dbReference>
<keyword evidence="4" id="KW-1185">Reference proteome</keyword>
<dbReference type="Pfam" id="PF19572">
    <property type="entry name" value="PorV"/>
    <property type="match status" value="1"/>
</dbReference>
<gene>
    <name evidence="3" type="ORF">CBG49_05575</name>
</gene>
<sequence>MKYLLLTSLLISVFLHAQEERPITTAFPFLSINTDAAVAGMGEVGVCSQPNVFAQRNNAAKYIFAENTSGVGVSYTPYLNKLVKDIFLGNITYYKRTQRSAWGASLTYFSIGDVSLTQDFGGSATVLGSFRPTEFTFDLSYNLRLSEHFAMGVAARYLNSNLQLPTDDKAVARGLGFDISGYYTSAFHLIGNYTGSYSFGFQLSNIGAKVKYDDLGKSFFLPTNLKLGAAYNLQVDSYNRFSVLTEANKLLVPIESDENKDFIEGMFTSFSDAPNGFKEELHEISWAIGAEYAFDEQLFLRTGYFHQHKLKGDRQYLTVGCGFAFRSFQFDVSYLFSTTTTNNPLSSSMRTSLQYAF</sequence>
<protein>
    <recommendedName>
        <fullName evidence="2">Type IX secretion system protein PorV domain-containing protein</fullName>
    </recommendedName>
</protein>
<reference evidence="4" key="1">
    <citation type="submission" date="2017-06" db="EMBL/GenBank/DDBJ databases">
        <title>Complete genome sequence of Capnocytophaga sp. KCOM 1579 (=ChDC OS43) isolated from a human refractory periapical abscess lesion.</title>
        <authorList>
            <person name="Kook J.-K."/>
            <person name="Park S.-N."/>
            <person name="Lim Y.K."/>
            <person name="Roh H."/>
        </authorList>
    </citation>
    <scope>NUCLEOTIDE SEQUENCE [LARGE SCALE GENOMIC DNA]</scope>
    <source>
        <strain evidence="4">ChDC OS43</strain>
    </source>
</reference>
<evidence type="ECO:0000313" key="4">
    <source>
        <dbReference type="Proteomes" id="UP000197007"/>
    </source>
</evidence>
<keyword evidence="1" id="KW-0732">Signal</keyword>
<dbReference type="RefSeq" id="WP_088593714.1">
    <property type="nucleotide sequence ID" value="NZ_CP022022.1"/>
</dbReference>
<dbReference type="AlphaFoldDB" id="A0A1Z4BMP9"/>
<feature type="signal peptide" evidence="1">
    <location>
        <begin position="1"/>
        <end position="17"/>
    </location>
</feature>
<proteinExistence type="predicted"/>
<dbReference type="NCBIfam" id="NF033710">
    <property type="entry name" value="T9SS_OM_PorV"/>
    <property type="match status" value="1"/>
</dbReference>
<feature type="chain" id="PRO_5013323435" description="Type IX secretion system protein PorV domain-containing protein" evidence="1">
    <location>
        <begin position="18"/>
        <end position="357"/>
    </location>
</feature>
<dbReference type="KEGG" id="capn:CBG49_05575"/>
<organism evidence="3 4">
    <name type="scientific">Capnocytophaga endodontalis</name>
    <dbReference type="NCBI Taxonomy" id="2708117"/>
    <lineage>
        <taxon>Bacteria</taxon>
        <taxon>Pseudomonadati</taxon>
        <taxon>Bacteroidota</taxon>
        <taxon>Flavobacteriia</taxon>
        <taxon>Flavobacteriales</taxon>
        <taxon>Flavobacteriaceae</taxon>
        <taxon>Capnocytophaga</taxon>
    </lineage>
</organism>
<dbReference type="NCBIfam" id="NF033709">
    <property type="entry name" value="PorV_fam"/>
    <property type="match status" value="1"/>
</dbReference>
<dbReference type="EMBL" id="CP022022">
    <property type="protein sequence ID" value="ASF42581.1"/>
    <property type="molecule type" value="Genomic_DNA"/>
</dbReference>
<name>A0A1Z4BMP9_9FLAO</name>
<dbReference type="InterPro" id="IPR047799">
    <property type="entry name" value="T9SS_OM_PorV"/>
</dbReference>
<evidence type="ECO:0000313" key="3">
    <source>
        <dbReference type="EMBL" id="ASF42581.1"/>
    </source>
</evidence>
<dbReference type="InterPro" id="IPR045741">
    <property type="entry name" value="PorV"/>
</dbReference>
<evidence type="ECO:0000256" key="1">
    <source>
        <dbReference type="SAM" id="SignalP"/>
    </source>
</evidence>
<accession>A0A1Z4BMP9</accession>
<dbReference type="Proteomes" id="UP000197007">
    <property type="component" value="Chromosome"/>
</dbReference>